<dbReference type="EMBL" id="KB632275">
    <property type="protein sequence ID" value="ERL91113.1"/>
    <property type="molecule type" value="Genomic_DNA"/>
</dbReference>
<evidence type="ECO:0000256" key="4">
    <source>
        <dbReference type="ARBA" id="ARBA00023054"/>
    </source>
</evidence>
<dbReference type="PANTHER" id="PTHR16092:SF14">
    <property type="entry name" value="EXOCYST COMPLEX COMPONENT 1 ISOFORM X1"/>
    <property type="match status" value="1"/>
</dbReference>
<dbReference type="OMA" id="NQHVMSA"/>
<dbReference type="Pfam" id="PF20654">
    <property type="entry name" value="Sec3_C-term"/>
    <property type="match status" value="1"/>
</dbReference>
<dbReference type="GO" id="GO:0005546">
    <property type="term" value="F:phosphatidylinositol-4,5-bisphosphate binding"/>
    <property type="evidence" value="ECO:0007669"/>
    <property type="project" value="TreeGrafter"/>
</dbReference>
<evidence type="ECO:0000256" key="2">
    <source>
        <dbReference type="ARBA" id="ARBA00022448"/>
    </source>
</evidence>
<accession>N6SWI9</accession>
<evidence type="ECO:0008006" key="11">
    <source>
        <dbReference type="Google" id="ProtNLM"/>
    </source>
</evidence>
<reference evidence="8 10" key="1">
    <citation type="journal article" date="2013" name="Genome Biol.">
        <title>Draft genome of the mountain pine beetle, Dendroctonus ponderosae Hopkins, a major forest pest.</title>
        <authorList>
            <person name="Keeling C.I."/>
            <person name="Yuen M.M."/>
            <person name="Liao N.Y."/>
            <person name="Docking T.R."/>
            <person name="Chan S.K."/>
            <person name="Taylor G.A."/>
            <person name="Palmquist D.L."/>
            <person name="Jackman S.D."/>
            <person name="Nguyen A."/>
            <person name="Li M."/>
            <person name="Henderson H."/>
            <person name="Janes J.K."/>
            <person name="Zhao Y."/>
            <person name="Pandoh P."/>
            <person name="Moore R."/>
            <person name="Sperling F.A."/>
            <person name="Huber D.P."/>
            <person name="Birol I."/>
            <person name="Jones S.J."/>
            <person name="Bohlmann J."/>
        </authorList>
    </citation>
    <scope>NUCLEOTIDE SEQUENCE</scope>
</reference>
<name>N6SWI9_DENPD</name>
<sequence length="675" mass="77758">MGLMDLCGYRLMEGCEFAISNAEGFMEILARDLSLLDGENVQCVLASEEHVESLMEQLELAINEADRLETQLDNYDEILCHVRDTMETMEKKNSMNSIVNKNNQQLMGELENIVTTLDLPMDYQKALDDADFTTPEGLTFSVKAAQALKVAMNSDIDKALLQMSAVQEQRKKFEKYKEKFSRSLSRQLNNLFIHYGNHKGEADKSVEGLILPQHSGVHKELYPYTELMHWMKVMDKKMYDSLKEVYTSSLGKLYDRDLRGLFNAAREKIGAYAVASPTTLIGLDRDFWTLETSAADRRRYETILEQVLTQLEPVFLQEQQFCVRFFQLDVLSPTSKNTLTTLDGCEATMEIALPQKKMEKQIDEDVRSMMSTLFACLKTELDLLIDHVKRQDSFYCMYVLIGLNQHVMSAQSSFLSNTFASQLVEVKRSLDQFMQTQIESVKDCRLARKSKVGILPYVSNLEIFAVNVECLLKSDRAADLEKWYTRLIDTIIEYIPVHANEQKTPSQVVKMENYHHLHSLLSQLKISVLDVQRKETKQRYNDALQAYVTLYFGRPLEKLNTFFEGVQAKVASGVKASEVSYQLAYSKQELRKVINQYPGSNVKKGIESLYKKVEKHLSEEGNLLQVVWRAMQEEFIRQYKMLEELIQQCYPGSMVSLEFSIEDILQYFSEIARSH</sequence>
<dbReference type="EMBL" id="KB741239">
    <property type="protein sequence ID" value="ENN72139.1"/>
    <property type="molecule type" value="Genomic_DNA"/>
</dbReference>
<keyword evidence="3" id="KW-0268">Exocytosis</keyword>
<dbReference type="InterPro" id="IPR048628">
    <property type="entry name" value="Sec3_C"/>
</dbReference>
<evidence type="ECO:0000313" key="8">
    <source>
        <dbReference type="EMBL" id="ENN72139.1"/>
    </source>
</evidence>
<evidence type="ECO:0000256" key="1">
    <source>
        <dbReference type="ARBA" id="ARBA00006518"/>
    </source>
</evidence>
<dbReference type="GO" id="GO:0006893">
    <property type="term" value="P:Golgi to plasma membrane transport"/>
    <property type="evidence" value="ECO:0007669"/>
    <property type="project" value="TreeGrafter"/>
</dbReference>
<keyword evidence="4 5" id="KW-0175">Coiled coil</keyword>
<dbReference type="PANTHER" id="PTHR16092">
    <property type="entry name" value="SEC3/SYNTAXIN-RELATED"/>
    <property type="match status" value="1"/>
</dbReference>
<dbReference type="HOGENOM" id="CLU_015381_1_0_1"/>
<proteinExistence type="inferred from homology"/>
<dbReference type="InterPro" id="IPR019160">
    <property type="entry name" value="Sec3_CC"/>
</dbReference>
<evidence type="ECO:0000259" key="6">
    <source>
        <dbReference type="Pfam" id="PF09763"/>
    </source>
</evidence>
<feature type="coiled-coil region" evidence="5">
    <location>
        <begin position="48"/>
        <end position="78"/>
    </location>
</feature>
<feature type="domain" description="Exocyst complex component Sec3 coiled-coil" evidence="6">
    <location>
        <begin position="23"/>
        <end position="153"/>
    </location>
</feature>
<evidence type="ECO:0000256" key="3">
    <source>
        <dbReference type="ARBA" id="ARBA00022483"/>
    </source>
</evidence>
<dbReference type="Proteomes" id="UP000030742">
    <property type="component" value="Unassembled WGS sequence"/>
</dbReference>
<keyword evidence="2" id="KW-0813">Transport</keyword>
<evidence type="ECO:0000256" key="5">
    <source>
        <dbReference type="SAM" id="Coils"/>
    </source>
</evidence>
<organism evidence="8">
    <name type="scientific">Dendroctonus ponderosae</name>
    <name type="common">Mountain pine beetle</name>
    <dbReference type="NCBI Taxonomy" id="77166"/>
    <lineage>
        <taxon>Eukaryota</taxon>
        <taxon>Metazoa</taxon>
        <taxon>Ecdysozoa</taxon>
        <taxon>Arthropoda</taxon>
        <taxon>Hexapoda</taxon>
        <taxon>Insecta</taxon>
        <taxon>Pterygota</taxon>
        <taxon>Neoptera</taxon>
        <taxon>Endopterygota</taxon>
        <taxon>Coleoptera</taxon>
        <taxon>Polyphaga</taxon>
        <taxon>Cucujiformia</taxon>
        <taxon>Curculionidae</taxon>
        <taxon>Scolytinae</taxon>
        <taxon>Dendroctonus</taxon>
    </lineage>
</organism>
<dbReference type="GO" id="GO:0000145">
    <property type="term" value="C:exocyst"/>
    <property type="evidence" value="ECO:0007669"/>
    <property type="project" value="InterPro"/>
</dbReference>
<dbReference type="GO" id="GO:0005886">
    <property type="term" value="C:plasma membrane"/>
    <property type="evidence" value="ECO:0007669"/>
    <property type="project" value="TreeGrafter"/>
</dbReference>
<dbReference type="STRING" id="77166.N6SWI9"/>
<evidence type="ECO:0000313" key="10">
    <source>
        <dbReference type="Proteomes" id="UP000030742"/>
    </source>
</evidence>
<dbReference type="Pfam" id="PF09763">
    <property type="entry name" value="Sec3_CC"/>
    <property type="match status" value="1"/>
</dbReference>
<feature type="non-terminal residue" evidence="8">
    <location>
        <position position="1"/>
    </location>
</feature>
<feature type="domain" description="Exocyst complex component Sec3 C-terminal" evidence="7">
    <location>
        <begin position="359"/>
        <end position="652"/>
    </location>
</feature>
<gene>
    <name evidence="9" type="ORF">D910_08454</name>
    <name evidence="8" type="ORF">YQE_11197</name>
</gene>
<evidence type="ECO:0000313" key="9">
    <source>
        <dbReference type="EMBL" id="ERL91113.1"/>
    </source>
</evidence>
<dbReference type="OrthoDB" id="27109at2759"/>
<dbReference type="GO" id="GO:0006887">
    <property type="term" value="P:exocytosis"/>
    <property type="evidence" value="ECO:0007669"/>
    <property type="project" value="UniProtKB-KW"/>
</dbReference>
<comment type="similarity">
    <text evidence="1">Belongs to the SEC3 family.</text>
</comment>
<dbReference type="AlphaFoldDB" id="N6SWI9"/>
<evidence type="ECO:0000259" key="7">
    <source>
        <dbReference type="Pfam" id="PF20654"/>
    </source>
</evidence>
<protein>
    <recommendedName>
        <fullName evidence="11">Exocyst complex component Sec3 C-terminal domain-containing protein</fullName>
    </recommendedName>
</protein>